<dbReference type="EMBL" id="CM047746">
    <property type="protein sequence ID" value="KAJ0020803.1"/>
    <property type="molecule type" value="Genomic_DNA"/>
</dbReference>
<proteinExistence type="predicted"/>
<protein>
    <submittedName>
        <fullName evidence="1">Uncharacterized protein</fullName>
    </submittedName>
</protein>
<reference evidence="2" key="1">
    <citation type="journal article" date="2023" name="G3 (Bethesda)">
        <title>Genome assembly and association tests identify interacting loci associated with vigor, precocity, and sex in interspecific pistachio rootstocks.</title>
        <authorList>
            <person name="Palmer W."/>
            <person name="Jacygrad E."/>
            <person name="Sagayaradj S."/>
            <person name="Cavanaugh K."/>
            <person name="Han R."/>
            <person name="Bertier L."/>
            <person name="Beede B."/>
            <person name="Kafkas S."/>
            <person name="Golino D."/>
            <person name="Preece J."/>
            <person name="Michelmore R."/>
        </authorList>
    </citation>
    <scope>NUCLEOTIDE SEQUENCE [LARGE SCALE GENOMIC DNA]</scope>
</reference>
<comment type="caution">
    <text evidence="1">The sequence shown here is derived from an EMBL/GenBank/DDBJ whole genome shotgun (WGS) entry which is preliminary data.</text>
</comment>
<accession>A0ACC0XQ55</accession>
<organism evidence="1 2">
    <name type="scientific">Pistacia integerrima</name>
    <dbReference type="NCBI Taxonomy" id="434235"/>
    <lineage>
        <taxon>Eukaryota</taxon>
        <taxon>Viridiplantae</taxon>
        <taxon>Streptophyta</taxon>
        <taxon>Embryophyta</taxon>
        <taxon>Tracheophyta</taxon>
        <taxon>Spermatophyta</taxon>
        <taxon>Magnoliopsida</taxon>
        <taxon>eudicotyledons</taxon>
        <taxon>Gunneridae</taxon>
        <taxon>Pentapetalae</taxon>
        <taxon>rosids</taxon>
        <taxon>malvids</taxon>
        <taxon>Sapindales</taxon>
        <taxon>Anacardiaceae</taxon>
        <taxon>Pistacia</taxon>
    </lineage>
</organism>
<gene>
    <name evidence="1" type="ORF">Pint_30970</name>
</gene>
<sequence>MFWFSHFLVPNIYLGTNMEERKDKCRTICTQKDSNGSLLKLLRIPSMKSFDDSLR</sequence>
<dbReference type="Proteomes" id="UP001163603">
    <property type="component" value="Chromosome 11"/>
</dbReference>
<name>A0ACC0XQ55_9ROSI</name>
<evidence type="ECO:0000313" key="1">
    <source>
        <dbReference type="EMBL" id="KAJ0020803.1"/>
    </source>
</evidence>
<evidence type="ECO:0000313" key="2">
    <source>
        <dbReference type="Proteomes" id="UP001163603"/>
    </source>
</evidence>
<keyword evidence="2" id="KW-1185">Reference proteome</keyword>